<reference evidence="5" key="1">
    <citation type="submission" date="2024-03" db="EMBL/GenBank/DDBJ databases">
        <title>WGS assembly of Saponaria officinalis var. Norfolk2.</title>
        <authorList>
            <person name="Jenkins J."/>
            <person name="Shu S."/>
            <person name="Grimwood J."/>
            <person name="Barry K."/>
            <person name="Goodstein D."/>
            <person name="Schmutz J."/>
            <person name="Leebens-Mack J."/>
            <person name="Osbourn A."/>
        </authorList>
    </citation>
    <scope>NUCLEOTIDE SEQUENCE [LARGE SCALE GENOMIC DNA]</scope>
    <source>
        <strain evidence="5">JIC</strain>
    </source>
</reference>
<organism evidence="5 6">
    <name type="scientific">Saponaria officinalis</name>
    <name type="common">Common soapwort</name>
    <name type="synonym">Lychnis saponaria</name>
    <dbReference type="NCBI Taxonomy" id="3572"/>
    <lineage>
        <taxon>Eukaryota</taxon>
        <taxon>Viridiplantae</taxon>
        <taxon>Streptophyta</taxon>
        <taxon>Embryophyta</taxon>
        <taxon>Tracheophyta</taxon>
        <taxon>Spermatophyta</taxon>
        <taxon>Magnoliopsida</taxon>
        <taxon>eudicotyledons</taxon>
        <taxon>Gunneridae</taxon>
        <taxon>Pentapetalae</taxon>
        <taxon>Caryophyllales</taxon>
        <taxon>Caryophyllaceae</taxon>
        <taxon>Caryophylleae</taxon>
        <taxon>Saponaria</taxon>
    </lineage>
</organism>
<evidence type="ECO:0000256" key="4">
    <source>
        <dbReference type="SAM" id="MobiDB-lite"/>
    </source>
</evidence>
<dbReference type="EMBL" id="JBDFQZ010000013">
    <property type="protein sequence ID" value="KAK9669843.1"/>
    <property type="molecule type" value="Genomic_DNA"/>
</dbReference>
<comment type="similarity">
    <text evidence="2">Belongs to the CYSTM1 family.</text>
</comment>
<evidence type="ECO:0000256" key="1">
    <source>
        <dbReference type="ARBA" id="ARBA00004370"/>
    </source>
</evidence>
<name>A0AAW1H5W9_SAPOF</name>
<proteinExistence type="inferred from homology"/>
<protein>
    <submittedName>
        <fullName evidence="5">Uncharacterized protein</fullName>
    </submittedName>
</protein>
<dbReference type="GO" id="GO:0016020">
    <property type="term" value="C:membrane"/>
    <property type="evidence" value="ECO:0007669"/>
    <property type="project" value="UniProtKB-SubCell"/>
</dbReference>
<comment type="caution">
    <text evidence="5">The sequence shown here is derived from an EMBL/GenBank/DDBJ whole genome shotgun (WGS) entry which is preliminary data.</text>
</comment>
<dbReference type="AlphaFoldDB" id="A0AAW1H5W9"/>
<keyword evidence="3" id="KW-0472">Membrane</keyword>
<dbReference type="PANTHER" id="PTHR47564">
    <property type="entry name" value="CYSTEINE-RICH AND TRANSMEMBRANE DOMAIN-CONTAINING PROTEIN 1"/>
    <property type="match status" value="1"/>
</dbReference>
<feature type="compositionally biased region" description="Pro residues" evidence="4">
    <location>
        <begin position="20"/>
        <end position="55"/>
    </location>
</feature>
<dbReference type="PANTHER" id="PTHR47564:SF1">
    <property type="entry name" value="CYSTEINE-RICH AND TRANSMEMBRANE DOMAIN-CONTAINING PROTEIN 1"/>
    <property type="match status" value="1"/>
</dbReference>
<comment type="subcellular location">
    <subcellularLocation>
        <location evidence="1">Membrane</location>
    </subcellularLocation>
</comment>
<accession>A0AAW1H5W9</accession>
<evidence type="ECO:0000256" key="2">
    <source>
        <dbReference type="ARBA" id="ARBA00009444"/>
    </source>
</evidence>
<feature type="region of interest" description="Disordered" evidence="4">
    <location>
        <begin position="1"/>
        <end position="59"/>
    </location>
</feature>
<evidence type="ECO:0000313" key="6">
    <source>
        <dbReference type="Proteomes" id="UP001443914"/>
    </source>
</evidence>
<dbReference type="Proteomes" id="UP001443914">
    <property type="component" value="Unassembled WGS sequence"/>
</dbReference>
<evidence type="ECO:0000256" key="3">
    <source>
        <dbReference type="ARBA" id="ARBA00023136"/>
    </source>
</evidence>
<dbReference type="InterPro" id="IPR043240">
    <property type="entry name" value="CYSTM1-like"/>
</dbReference>
<keyword evidence="6" id="KW-1185">Reference proteome</keyword>
<sequence>MSYQRVPEDFYPSPGYGTQYPPPTAPPPPGYPAGPPPPPPPLGYDGYPPLPPGFPPSQYNHQPIPGGYQGYFNDVYPPPPPYPRTEVYHCEHYEHHDDGCLSFLKGCLATLCCCCMLEECFF</sequence>
<evidence type="ECO:0000313" key="5">
    <source>
        <dbReference type="EMBL" id="KAK9669843.1"/>
    </source>
</evidence>
<gene>
    <name evidence="5" type="ORF">RND81_13G158600</name>
</gene>